<dbReference type="InterPro" id="IPR002736">
    <property type="entry name" value="CitG"/>
</dbReference>
<accession>C6A2H2</accession>
<dbReference type="STRING" id="604354.TSIB_0756"/>
<dbReference type="Proteomes" id="UP000009079">
    <property type="component" value="Chromosome"/>
</dbReference>
<dbReference type="AlphaFoldDB" id="C6A2H2"/>
<dbReference type="GO" id="GO:0005524">
    <property type="term" value="F:ATP binding"/>
    <property type="evidence" value="ECO:0007669"/>
    <property type="project" value="InterPro"/>
</dbReference>
<organism evidence="1 2">
    <name type="scientific">Thermococcus sibiricus (strain DSM 12597 / MM 739)</name>
    <dbReference type="NCBI Taxonomy" id="604354"/>
    <lineage>
        <taxon>Archaea</taxon>
        <taxon>Methanobacteriati</taxon>
        <taxon>Methanobacteriota</taxon>
        <taxon>Thermococci</taxon>
        <taxon>Thermococcales</taxon>
        <taxon>Thermococcaceae</taxon>
        <taxon>Thermococcus</taxon>
    </lineage>
</organism>
<sequence length="299" mass="33986">MMDMDKWEIVKAFTLGSLLEVAIPKPGNVNRYRDFEDLTLYHFLFANTSVIDVLFEATHRGELIREEKLQPEEAKLGELIKKAVGNSKKVQNSNPNFGIITLAIPLTVAFGWANNIELAREKVKLLISASSPYDSIDFYKAIRIANPKGVKKGVTYDVYDDSSFDELVRDNINLKKLAEISSGRELIFKEWLNGYKLSYSTFHRLKELTSSLPLEQATLKMFLEVLANHLDTLIIRKAGLEEAELVKKKAKEVLTEKLDLKEFDKILREKKDSRNPGSLADIMAISLSLLILDGYKFNL</sequence>
<dbReference type="HOGENOM" id="CLU_063627_0_0_2"/>
<protein>
    <submittedName>
        <fullName evidence="1">ATP:dephospho-CoA triphosphoribosyl transferase</fullName>
    </submittedName>
</protein>
<dbReference type="eggNOG" id="arCOG04238">
    <property type="taxonomic scope" value="Archaea"/>
</dbReference>
<reference evidence="1 2" key="1">
    <citation type="journal article" date="2009" name="Appl. Environ. Microbiol.">
        <title>Metabolic versatility and indigenous origin of the archaeon Thermococcus sibiricus, isolated from a siberian oil reservoir, as revealed by genome analysis.</title>
        <authorList>
            <person name="Mardanov A.V."/>
            <person name="Ravin N.V."/>
            <person name="Svetlitchnyi V.A."/>
            <person name="Beletsky A.V."/>
            <person name="Miroshnichenko M.L."/>
            <person name="Bonch-Osmolovskaya E.A."/>
            <person name="Skryabin K.G."/>
        </authorList>
    </citation>
    <scope>NUCLEOTIDE SEQUENCE [LARGE SCALE GENOMIC DNA]</scope>
    <source>
        <strain evidence="2">DSM 12597 / MM 739</strain>
    </source>
</reference>
<evidence type="ECO:0000313" key="1">
    <source>
        <dbReference type="EMBL" id="ACS89817.1"/>
    </source>
</evidence>
<proteinExistence type="predicted"/>
<keyword evidence="2" id="KW-1185">Reference proteome</keyword>
<name>C6A2H2_THESM</name>
<evidence type="ECO:0000313" key="2">
    <source>
        <dbReference type="Proteomes" id="UP000009079"/>
    </source>
</evidence>
<keyword evidence="1" id="KW-0808">Transferase</keyword>
<dbReference type="EMBL" id="CP001463">
    <property type="protein sequence ID" value="ACS89817.1"/>
    <property type="molecule type" value="Genomic_DNA"/>
</dbReference>
<dbReference type="PANTHER" id="PTHR42280:SF1">
    <property type="entry name" value="CITG FAMILY PROTEIN"/>
    <property type="match status" value="1"/>
</dbReference>
<gene>
    <name evidence="1" type="ordered locus">TSIB_0756</name>
</gene>
<dbReference type="Pfam" id="PF01874">
    <property type="entry name" value="CitG"/>
    <property type="match status" value="1"/>
</dbReference>
<dbReference type="KEGG" id="tsi:TSIB_0756"/>
<dbReference type="PANTHER" id="PTHR42280">
    <property type="entry name" value="CITG FAMILY PROTEIN"/>
    <property type="match status" value="1"/>
</dbReference>
<dbReference type="GO" id="GO:0046917">
    <property type="term" value="F:triphosphoribosyl-dephospho-CoA synthase activity"/>
    <property type="evidence" value="ECO:0007669"/>
    <property type="project" value="InterPro"/>
</dbReference>
<dbReference type="Gene3D" id="1.10.4200.10">
    <property type="entry name" value="Triphosphoribosyl-dephospho-CoA protein"/>
    <property type="match status" value="1"/>
</dbReference>